<evidence type="ECO:0000256" key="2">
    <source>
        <dbReference type="ARBA" id="ARBA00006285"/>
    </source>
</evidence>
<evidence type="ECO:0000259" key="8">
    <source>
        <dbReference type="Pfam" id="PF00728"/>
    </source>
</evidence>
<keyword evidence="5" id="KW-0326">Glycosidase</keyword>
<dbReference type="InterPro" id="IPR025705">
    <property type="entry name" value="Beta_hexosaminidase_sua/sub"/>
</dbReference>
<evidence type="ECO:0000313" key="10">
    <source>
        <dbReference type="EMBL" id="RLP83782.1"/>
    </source>
</evidence>
<comment type="caution">
    <text evidence="10">The sequence shown here is derived from an EMBL/GenBank/DDBJ whole genome shotgun (WGS) entry which is preliminary data.</text>
</comment>
<evidence type="ECO:0000256" key="1">
    <source>
        <dbReference type="ARBA" id="ARBA00001231"/>
    </source>
</evidence>
<evidence type="ECO:0000256" key="7">
    <source>
        <dbReference type="SAM" id="MobiDB-lite"/>
    </source>
</evidence>
<dbReference type="SUPFAM" id="SSF55545">
    <property type="entry name" value="beta-N-acetylhexosaminidase-like domain"/>
    <property type="match status" value="1"/>
</dbReference>
<evidence type="ECO:0000256" key="5">
    <source>
        <dbReference type="ARBA" id="ARBA00023295"/>
    </source>
</evidence>
<dbReference type="Gene3D" id="3.20.20.80">
    <property type="entry name" value="Glycosidases"/>
    <property type="match status" value="1"/>
</dbReference>
<comment type="catalytic activity">
    <reaction evidence="1">
        <text>Hydrolysis of terminal non-reducing N-acetyl-D-hexosamine residues in N-acetyl-beta-D-hexosaminides.</text>
        <dbReference type="EC" id="3.2.1.52"/>
    </reaction>
</comment>
<dbReference type="InterPro" id="IPR015882">
    <property type="entry name" value="HEX_bac_N"/>
</dbReference>
<dbReference type="EC" id="3.2.1.52" evidence="3"/>
<dbReference type="InterPro" id="IPR017853">
    <property type="entry name" value="GH"/>
</dbReference>
<feature type="domain" description="Glycoside hydrolase family 20 catalytic" evidence="8">
    <location>
        <begin position="141"/>
        <end position="490"/>
    </location>
</feature>
<dbReference type="InterPro" id="IPR015883">
    <property type="entry name" value="Glyco_hydro_20_cat"/>
</dbReference>
<dbReference type="Pfam" id="PF00728">
    <property type="entry name" value="Glyco_hydro_20"/>
    <property type="match status" value="1"/>
</dbReference>
<evidence type="ECO:0000259" key="9">
    <source>
        <dbReference type="Pfam" id="PF02838"/>
    </source>
</evidence>
<proteinExistence type="inferred from homology"/>
<keyword evidence="4" id="KW-0378">Hydrolase</keyword>
<dbReference type="SUPFAM" id="SSF51445">
    <property type="entry name" value="(Trans)glycosidases"/>
    <property type="match status" value="1"/>
</dbReference>
<comment type="similarity">
    <text evidence="2">Belongs to the glycosyl hydrolase 20 family.</text>
</comment>
<dbReference type="EMBL" id="RCUY01000002">
    <property type="protein sequence ID" value="RLP83782.1"/>
    <property type="molecule type" value="Genomic_DNA"/>
</dbReference>
<organism evidence="10 11">
    <name type="scientific">Mycetocola lacteus</name>
    <dbReference type="NCBI Taxonomy" id="76637"/>
    <lineage>
        <taxon>Bacteria</taxon>
        <taxon>Bacillati</taxon>
        <taxon>Actinomycetota</taxon>
        <taxon>Actinomycetes</taxon>
        <taxon>Micrococcales</taxon>
        <taxon>Microbacteriaceae</taxon>
        <taxon>Mycetocola</taxon>
    </lineage>
</organism>
<dbReference type="GO" id="GO:0004563">
    <property type="term" value="F:beta-N-acetylhexosaminidase activity"/>
    <property type="evidence" value="ECO:0007669"/>
    <property type="project" value="UniProtKB-EC"/>
</dbReference>
<dbReference type="InterPro" id="IPR029018">
    <property type="entry name" value="Hex-like_dom2"/>
</dbReference>
<dbReference type="GO" id="GO:0016020">
    <property type="term" value="C:membrane"/>
    <property type="evidence" value="ECO:0007669"/>
    <property type="project" value="TreeGrafter"/>
</dbReference>
<evidence type="ECO:0000313" key="11">
    <source>
        <dbReference type="Proteomes" id="UP000269438"/>
    </source>
</evidence>
<feature type="active site" description="Proton donor" evidence="6">
    <location>
        <position position="322"/>
    </location>
</feature>
<feature type="domain" description="Beta-hexosaminidase bacterial type N-terminal" evidence="9">
    <location>
        <begin position="3"/>
        <end position="138"/>
    </location>
</feature>
<reference evidence="10 11" key="1">
    <citation type="submission" date="2018-10" db="EMBL/GenBank/DDBJ databases">
        <authorList>
            <person name="Li J."/>
        </authorList>
    </citation>
    <scope>NUCLEOTIDE SEQUENCE [LARGE SCALE GENOMIC DNA]</scope>
    <source>
        <strain evidence="10 11">JCM 11654</strain>
    </source>
</reference>
<dbReference type="PANTHER" id="PTHR22600:SF57">
    <property type="entry name" value="BETA-N-ACETYLHEXOSAMINIDASE"/>
    <property type="match status" value="1"/>
</dbReference>
<gene>
    <name evidence="10" type="ORF">D9V34_02945</name>
</gene>
<dbReference type="PANTHER" id="PTHR22600">
    <property type="entry name" value="BETA-HEXOSAMINIDASE"/>
    <property type="match status" value="1"/>
</dbReference>
<sequence length="561" mass="61981">MTALVPQPRRIDTEWAVGYTLTSATRIAADPALVEARRWLQQVLRPATGLDLDTQDPTAIDPESGERGIRLLLDPALGAEEYRLRIETHGVAITAGAAAGAFYAAQVLRQLLPVDAYRAASIHPKTEWILPAVNIEDAPRFGWRGVMLDVARHFLPKADILRFIDLIAMHRLNVLHLHLTEDQGWRIEITRYPKLTEVGGWRRESQQGPVRDAPGDGRPHGGFYTQDDIREIVAYAHARHVSVVPEIDLPGHSQAAIAAYPELGIGVDANGEGGPDLEVFTRWGINPNVLNTEDSTVEFFTNVLDEVMDLFPGSHIGIGGDECPTDQWRDDPRTQQLVRERGLSDVHDLHGWFLNKLSAHIVARGRKPFGWDELLEGDPHPDSTIASWRGMTGARSALARGFHVVSSPDDQVYLDYRQSDLPEEPIQVGIPVSVADVFAFNPVPAGATPEEEALVLGGQANIWTEHLNGVRAVDYAAFPRLCALAETLWGSDGDVVDFQNRLRRHLARLDAIGVEYRPEAGPHPWQQRPEVPGRPSDPAERAAHIAELVANISLPSQHPKQ</sequence>
<dbReference type="OrthoDB" id="9763537at2"/>
<evidence type="ECO:0000256" key="6">
    <source>
        <dbReference type="PIRSR" id="PIRSR625705-1"/>
    </source>
</evidence>
<dbReference type="Gene3D" id="3.30.379.10">
    <property type="entry name" value="Chitobiase/beta-hexosaminidase domain 2-like"/>
    <property type="match status" value="1"/>
</dbReference>
<evidence type="ECO:0000256" key="3">
    <source>
        <dbReference type="ARBA" id="ARBA00012663"/>
    </source>
</evidence>
<dbReference type="RefSeq" id="WP_121687442.1">
    <property type="nucleotide sequence ID" value="NZ_RCUY01000002.1"/>
</dbReference>
<accession>A0A3L7AX10</accession>
<dbReference type="Pfam" id="PF02838">
    <property type="entry name" value="Glyco_hydro_20b"/>
    <property type="match status" value="1"/>
</dbReference>
<protein>
    <recommendedName>
        <fullName evidence="3">beta-N-acetylhexosaminidase</fullName>
        <ecNumber evidence="3">3.2.1.52</ecNumber>
    </recommendedName>
</protein>
<dbReference type="Proteomes" id="UP000269438">
    <property type="component" value="Unassembled WGS sequence"/>
</dbReference>
<evidence type="ECO:0000256" key="4">
    <source>
        <dbReference type="ARBA" id="ARBA00022801"/>
    </source>
</evidence>
<dbReference type="GO" id="GO:0005975">
    <property type="term" value="P:carbohydrate metabolic process"/>
    <property type="evidence" value="ECO:0007669"/>
    <property type="project" value="InterPro"/>
</dbReference>
<keyword evidence="11" id="KW-1185">Reference proteome</keyword>
<dbReference type="GO" id="GO:0030203">
    <property type="term" value="P:glycosaminoglycan metabolic process"/>
    <property type="evidence" value="ECO:0007669"/>
    <property type="project" value="TreeGrafter"/>
</dbReference>
<dbReference type="CDD" id="cd06563">
    <property type="entry name" value="GH20_chitobiase-like"/>
    <property type="match status" value="1"/>
</dbReference>
<feature type="region of interest" description="Disordered" evidence="7">
    <location>
        <begin position="518"/>
        <end position="540"/>
    </location>
</feature>
<dbReference type="PRINTS" id="PR00738">
    <property type="entry name" value="GLHYDRLASE20"/>
</dbReference>
<name>A0A3L7AX10_9MICO</name>
<dbReference type="AlphaFoldDB" id="A0A3L7AX10"/>